<dbReference type="EMBL" id="JAUCMV010000002">
    <property type="protein sequence ID" value="KAK0415975.1"/>
    <property type="molecule type" value="Genomic_DNA"/>
</dbReference>
<keyword evidence="2" id="KW-0732">Signal</keyword>
<evidence type="ECO:0000313" key="3">
    <source>
        <dbReference type="EMBL" id="KAK0415975.1"/>
    </source>
</evidence>
<reference evidence="3" key="1">
    <citation type="submission" date="2023-06" db="EMBL/GenBank/DDBJ databases">
        <title>Genomic analysis of the entomopathogenic nematode Steinernema hermaphroditum.</title>
        <authorList>
            <person name="Schwarz E.M."/>
            <person name="Heppert J.K."/>
            <person name="Baniya A."/>
            <person name="Schwartz H.T."/>
            <person name="Tan C.-H."/>
            <person name="Antoshechkin I."/>
            <person name="Sternberg P.W."/>
            <person name="Goodrich-Blair H."/>
            <person name="Dillman A.R."/>
        </authorList>
    </citation>
    <scope>NUCLEOTIDE SEQUENCE</scope>
    <source>
        <strain evidence="3">PS9179</strain>
        <tissue evidence="3">Whole animal</tissue>
    </source>
</reference>
<sequence>MSAALLGISVLLCIAFLLVFDFPDELKPPKSWFRVLWGYPTFINYIYEDVYTHAATNYDDISHLLPKTEPSTELLIANDHPQRCDFALSSPGRCFYKVTPERCSPNGRLPLLWEDTVVECYDPAESEVDCLSSEMRVDNETCRNVPDKVIYKSQKTLIYFTNVDLNAWHVEKSEFLLERENCSFVPREQLIGDRFFGLWRPDDGRRCSGARFAPINYGIDMSSTCLNQTRPPANEEECNELSEASLDFLLSQVNVSRLCKCDRCDISVSVERPKNRTYWLADNETETCSAPSRMVVTVFTNDSNIQEIHTRFYLRNITCAQNAPCLMSLESQVEFKEAQEKIEIARFWLKRGRFHCPSEVTCWKEMFYFFELIDFYAPFAEYLTVVPIFFVSALYLFKRHYTQTLWNLLGVK</sequence>
<keyword evidence="4" id="KW-1185">Reference proteome</keyword>
<protein>
    <submittedName>
        <fullName evidence="3">Uncharacterized protein</fullName>
    </submittedName>
</protein>
<comment type="caution">
    <text evidence="3">The sequence shown here is derived from an EMBL/GenBank/DDBJ whole genome shotgun (WGS) entry which is preliminary data.</text>
</comment>
<name>A0AA39I1C3_9BILA</name>
<proteinExistence type="predicted"/>
<feature type="chain" id="PRO_5041267743" evidence="2">
    <location>
        <begin position="22"/>
        <end position="412"/>
    </location>
</feature>
<evidence type="ECO:0000313" key="4">
    <source>
        <dbReference type="Proteomes" id="UP001175271"/>
    </source>
</evidence>
<accession>A0AA39I1C3</accession>
<evidence type="ECO:0000256" key="2">
    <source>
        <dbReference type="SAM" id="SignalP"/>
    </source>
</evidence>
<keyword evidence="1" id="KW-0472">Membrane</keyword>
<organism evidence="3 4">
    <name type="scientific">Steinernema hermaphroditum</name>
    <dbReference type="NCBI Taxonomy" id="289476"/>
    <lineage>
        <taxon>Eukaryota</taxon>
        <taxon>Metazoa</taxon>
        <taxon>Ecdysozoa</taxon>
        <taxon>Nematoda</taxon>
        <taxon>Chromadorea</taxon>
        <taxon>Rhabditida</taxon>
        <taxon>Tylenchina</taxon>
        <taxon>Panagrolaimomorpha</taxon>
        <taxon>Strongyloidoidea</taxon>
        <taxon>Steinernematidae</taxon>
        <taxon>Steinernema</taxon>
    </lineage>
</organism>
<keyword evidence="1" id="KW-0812">Transmembrane</keyword>
<feature type="signal peptide" evidence="2">
    <location>
        <begin position="1"/>
        <end position="21"/>
    </location>
</feature>
<gene>
    <name evidence="3" type="ORF">QR680_012227</name>
</gene>
<dbReference type="AlphaFoldDB" id="A0AA39I1C3"/>
<feature type="transmembrane region" description="Helical" evidence="1">
    <location>
        <begin position="375"/>
        <end position="397"/>
    </location>
</feature>
<evidence type="ECO:0000256" key="1">
    <source>
        <dbReference type="SAM" id="Phobius"/>
    </source>
</evidence>
<keyword evidence="1" id="KW-1133">Transmembrane helix</keyword>
<dbReference type="Proteomes" id="UP001175271">
    <property type="component" value="Unassembled WGS sequence"/>
</dbReference>